<dbReference type="Gene3D" id="6.10.140.1260">
    <property type="match status" value="1"/>
</dbReference>
<dbReference type="GO" id="GO:0016020">
    <property type="term" value="C:membrane"/>
    <property type="evidence" value="ECO:0007669"/>
    <property type="project" value="TreeGrafter"/>
</dbReference>
<dbReference type="SUPFAM" id="SSF56112">
    <property type="entry name" value="Protein kinase-like (PK-like)"/>
    <property type="match status" value="1"/>
</dbReference>
<comment type="catalytic activity">
    <reaction evidence="1">
        <text>a 1,2-diacyl-sn-glycero-3-phospho-(1D-myo-inositol) + ATP = a 1,2-diacyl-sn-glycero-3-phospho-(1D-myo-inositol 4-phosphate) + ADP + H(+)</text>
        <dbReference type="Rhea" id="RHEA:19877"/>
        <dbReference type="ChEBI" id="CHEBI:15378"/>
        <dbReference type="ChEBI" id="CHEBI:30616"/>
        <dbReference type="ChEBI" id="CHEBI:57880"/>
        <dbReference type="ChEBI" id="CHEBI:58178"/>
        <dbReference type="ChEBI" id="CHEBI:456216"/>
        <dbReference type="EC" id="2.7.1.67"/>
    </reaction>
</comment>
<dbReference type="GO" id="GO:0048015">
    <property type="term" value="P:phosphatidylinositol-mediated signaling"/>
    <property type="evidence" value="ECO:0007669"/>
    <property type="project" value="TreeGrafter"/>
</dbReference>
<dbReference type="GO" id="GO:0005737">
    <property type="term" value="C:cytoplasm"/>
    <property type="evidence" value="ECO:0007669"/>
    <property type="project" value="TreeGrafter"/>
</dbReference>
<dbReference type="GO" id="GO:0005634">
    <property type="term" value="C:nucleus"/>
    <property type="evidence" value="ECO:0007669"/>
    <property type="project" value="UniProtKB-SubCell"/>
</dbReference>
<keyword evidence="6" id="KW-0418">Kinase</keyword>
<accession>A0A9W6WEA5</accession>
<feature type="domain" description="PIK helical" evidence="11">
    <location>
        <begin position="1"/>
        <end position="119"/>
    </location>
</feature>
<dbReference type="InterPro" id="IPR016024">
    <property type="entry name" value="ARM-type_fold"/>
</dbReference>
<dbReference type="InterPro" id="IPR011009">
    <property type="entry name" value="Kinase-like_dom_sf"/>
</dbReference>
<comment type="caution">
    <text evidence="12">The sequence shown here is derived from an EMBL/GenBank/DDBJ whole genome shotgun (WGS) entry which is preliminary data.</text>
</comment>
<dbReference type="Pfam" id="PF11522">
    <property type="entry name" value="Pik1"/>
    <property type="match status" value="1"/>
</dbReference>
<dbReference type="InterPro" id="IPR000403">
    <property type="entry name" value="PI3/4_kinase_cat_dom"/>
</dbReference>
<dbReference type="Gene3D" id="1.10.1070.11">
    <property type="entry name" value="Phosphatidylinositol 3-/4-kinase, catalytic domain"/>
    <property type="match status" value="1"/>
</dbReference>
<feature type="compositionally biased region" description="Polar residues" evidence="9">
    <location>
        <begin position="328"/>
        <end position="355"/>
    </location>
</feature>
<feature type="compositionally biased region" description="Low complexity" evidence="9">
    <location>
        <begin position="356"/>
        <end position="375"/>
    </location>
</feature>
<evidence type="ECO:0000256" key="5">
    <source>
        <dbReference type="ARBA" id="ARBA00022679"/>
    </source>
</evidence>
<keyword evidence="7" id="KW-0539">Nucleus</keyword>
<feature type="region of interest" description="Disordered" evidence="9">
    <location>
        <begin position="314"/>
        <end position="391"/>
    </location>
</feature>
<evidence type="ECO:0000256" key="6">
    <source>
        <dbReference type="ARBA" id="ARBA00022777"/>
    </source>
</evidence>
<evidence type="ECO:0000256" key="9">
    <source>
        <dbReference type="SAM" id="MobiDB-lite"/>
    </source>
</evidence>
<dbReference type="InterPro" id="IPR057754">
    <property type="entry name" value="PI4-kinase_beta/PIK1_cat"/>
</dbReference>
<reference evidence="12" key="1">
    <citation type="submission" date="2023-04" db="EMBL/GenBank/DDBJ databases">
        <title>Candida boidinii NBRC 10035.</title>
        <authorList>
            <person name="Ichikawa N."/>
            <person name="Sato H."/>
            <person name="Tonouchi N."/>
        </authorList>
    </citation>
    <scope>NUCLEOTIDE SEQUENCE</scope>
    <source>
        <strain evidence="12">NBRC 10035</strain>
    </source>
</reference>
<dbReference type="PROSITE" id="PS50290">
    <property type="entry name" value="PI3_4_KINASE_3"/>
    <property type="match status" value="1"/>
</dbReference>
<evidence type="ECO:0000256" key="8">
    <source>
        <dbReference type="ARBA" id="ARBA00053476"/>
    </source>
</evidence>
<evidence type="ECO:0000256" key="7">
    <source>
        <dbReference type="ARBA" id="ARBA00023242"/>
    </source>
</evidence>
<feature type="domain" description="PI3K/PI4K catalytic" evidence="10">
    <location>
        <begin position="847"/>
        <end position="1125"/>
    </location>
</feature>
<organism evidence="12 13">
    <name type="scientific">Candida boidinii</name>
    <name type="common">Yeast</name>
    <dbReference type="NCBI Taxonomy" id="5477"/>
    <lineage>
        <taxon>Eukaryota</taxon>
        <taxon>Fungi</taxon>
        <taxon>Dikarya</taxon>
        <taxon>Ascomycota</taxon>
        <taxon>Saccharomycotina</taxon>
        <taxon>Pichiomycetes</taxon>
        <taxon>Pichiales</taxon>
        <taxon>Pichiaceae</taxon>
        <taxon>Ogataea</taxon>
        <taxon>Ogataea/Candida clade</taxon>
    </lineage>
</organism>
<comment type="similarity">
    <text evidence="3">Belongs to the PI3/PI4-kinase family. Type III PI4K subfamily.</text>
</comment>
<feature type="compositionally biased region" description="Polar residues" evidence="9">
    <location>
        <begin position="376"/>
        <end position="391"/>
    </location>
</feature>
<comment type="subcellular location">
    <subcellularLocation>
        <location evidence="2">Nucleus</location>
    </subcellularLocation>
</comment>
<dbReference type="GO" id="GO:0046854">
    <property type="term" value="P:phosphatidylinositol phosphate biosynthetic process"/>
    <property type="evidence" value="ECO:0007669"/>
    <property type="project" value="InterPro"/>
</dbReference>
<dbReference type="PROSITE" id="PS00916">
    <property type="entry name" value="PI3_4_KINASE_2"/>
    <property type="match status" value="1"/>
</dbReference>
<dbReference type="EC" id="2.7.1.67" evidence="4"/>
<dbReference type="GO" id="GO:0004430">
    <property type="term" value="F:1-phosphatidylinositol 4-kinase activity"/>
    <property type="evidence" value="ECO:0007669"/>
    <property type="project" value="UniProtKB-EC"/>
</dbReference>
<dbReference type="Proteomes" id="UP001165120">
    <property type="component" value="Unassembled WGS sequence"/>
</dbReference>
<feature type="compositionally biased region" description="Basic and acidic residues" evidence="9">
    <location>
        <begin position="665"/>
        <end position="674"/>
    </location>
</feature>
<dbReference type="InterPro" id="IPR015433">
    <property type="entry name" value="PI3/4_kinase"/>
</dbReference>
<comment type="function">
    <text evidence="8">Acts on phosphatidylinositol (PI) in the first committed step in the production of the second messenger inositol 1,4,5,-trisphosphate.</text>
</comment>
<dbReference type="Pfam" id="PF00454">
    <property type="entry name" value="PI3_PI4_kinase"/>
    <property type="match status" value="1"/>
</dbReference>
<keyword evidence="5" id="KW-0808">Transferase</keyword>
<dbReference type="PANTHER" id="PTHR10048:SF22">
    <property type="entry name" value="PHOSPHATIDYLINOSITOL 4-KINASE BETA"/>
    <property type="match status" value="1"/>
</dbReference>
<dbReference type="GO" id="GO:0043001">
    <property type="term" value="P:Golgi to plasma membrane protein transport"/>
    <property type="evidence" value="ECO:0007669"/>
    <property type="project" value="UniProtKB-ARBA"/>
</dbReference>
<gene>
    <name evidence="12" type="ORF">Cboi02_000123600</name>
</gene>
<dbReference type="PANTHER" id="PTHR10048">
    <property type="entry name" value="PHOSPHATIDYLINOSITOL KINASE"/>
    <property type="match status" value="1"/>
</dbReference>
<keyword evidence="13" id="KW-1185">Reference proteome</keyword>
<dbReference type="EMBL" id="BSXN01000275">
    <property type="protein sequence ID" value="GME67886.1"/>
    <property type="molecule type" value="Genomic_DNA"/>
</dbReference>
<dbReference type="InterPro" id="IPR001263">
    <property type="entry name" value="PI3K_accessory_dom"/>
</dbReference>
<evidence type="ECO:0000313" key="13">
    <source>
        <dbReference type="Proteomes" id="UP001165120"/>
    </source>
</evidence>
<sequence length="1142" mass="128332">MDQSGNGMLLRLINSSHFDLNLCIAYLQKYSDNIGIHYYLCQHASKYPIDELRFFIPQFLQLLITVETDSMALEELIKNLCIRDVHYSLLTFWHLQAFLQELSKDPQSVGFQICKKMLNDLQFQLFNMSINSHTINSSHVASSGVVPHSLTLQNGHHNKTNMSFRSRIFRENVAPAIILSSSILSGIGMPQSTYYAEPLVKVQGKQLKSLVFEVVKDVKRSLTENLTKKNTLNNALLGRSREVILFSDDDYDSDNTNNNSKNQKSLIKSTRALSIHPSASSPALVTNNTLNFESRKSQEIDFSMIDSYADVNLPSLSRPSLRSKRRPFSNSPLSKSMNFTKQGSTPAFQSKTRITSESASSNGANSLSSSPSFANEQSNSQKITTHSMPNLHSLSRTSSFGSLNDAIPYETDGSYAASIRNSYEFRESSDIDSLDSDYSQVNNIDSYSSLSPTNSLVGLNGNSIDSTISANGVNAHIRKQQHIPLNIQQQMQLLKSNYFKNETQLVIGLQNISIRLSKVPKEARLSTLKAELSYLNRDLPCEIDLPTLLPRAKRGKLNKIVHIAVNESAVLNSAERVPYLLIFEYLSDEVDFDPTSKENQNLLKRLDDSTKNNNFKNNGSQSFKKNKYRFDLAGNDMATASSSTINIDSINDQSTSKDAEDGEGKEEFKSDSPTEKYSALSKIRSIENSSDTDLGDVSVIKFTNNNEKEALVQERFISSKKSVPKIDSKIIETKKSENDANIDKNMRDLELRFRSKYSKSGDDNKDNDLAHQMRIAAVMLTQLEASGSTMPSQQAAQIKARIINSMKSMQNSFGIQDLEDIHGAAGERKLSNDLKVAGLSYLGEDWNTKKERIRKESKYGHLENWDLFSVIAKTGDDLTQEAFACQLIHSMSKIWYTENVKVWVKKMKILVTSSNTGLVETITNALSIHSIKKSLTQQMTQDGENPNGEIATLKDHFLRVFGDENSPKYKLAQENFCISLAAYSVICYILQIKDRHNGNIMLDSEGHIVHIDFGFLLSNSPGSVGFEAAPFKLTMEYVELLGGLDSPYFARFKELTKDAFKALRKHSDQLTNMVELMQKDSNLPCFKAGEGTSVQMRQRLQLHLNDEECDKFIENFLINKSIGSIYTRLYDQFQLITQGIFI</sequence>
<feature type="region of interest" description="Disordered" evidence="9">
    <location>
        <begin position="648"/>
        <end position="676"/>
    </location>
</feature>
<protein>
    <recommendedName>
        <fullName evidence="4">1-phosphatidylinositol 4-kinase</fullName>
        <ecNumber evidence="4">2.7.1.67</ecNumber>
    </recommendedName>
</protein>
<name>A0A9W6WEA5_CANBO</name>
<evidence type="ECO:0000256" key="2">
    <source>
        <dbReference type="ARBA" id="ARBA00004123"/>
    </source>
</evidence>
<evidence type="ECO:0000259" key="11">
    <source>
        <dbReference type="PROSITE" id="PS51545"/>
    </source>
</evidence>
<evidence type="ECO:0000256" key="1">
    <source>
        <dbReference type="ARBA" id="ARBA00001686"/>
    </source>
</evidence>
<dbReference type="InterPro" id="IPR018936">
    <property type="entry name" value="PI3/4_kinase_CS"/>
</dbReference>
<dbReference type="InterPro" id="IPR021601">
    <property type="entry name" value="Phosphatidylino_kinase_fungi"/>
</dbReference>
<evidence type="ECO:0000256" key="4">
    <source>
        <dbReference type="ARBA" id="ARBA00012169"/>
    </source>
</evidence>
<evidence type="ECO:0000259" key="10">
    <source>
        <dbReference type="PROSITE" id="PS50290"/>
    </source>
</evidence>
<evidence type="ECO:0000256" key="3">
    <source>
        <dbReference type="ARBA" id="ARBA00006209"/>
    </source>
</evidence>
<dbReference type="SMART" id="SM00146">
    <property type="entry name" value="PI3Kc"/>
    <property type="match status" value="1"/>
</dbReference>
<dbReference type="PROSITE" id="PS51545">
    <property type="entry name" value="PIK_HELICAL"/>
    <property type="match status" value="1"/>
</dbReference>
<evidence type="ECO:0000313" key="12">
    <source>
        <dbReference type="EMBL" id="GME67886.1"/>
    </source>
</evidence>
<dbReference type="Gene3D" id="3.30.1010.10">
    <property type="entry name" value="Phosphatidylinositol 3-kinase Catalytic Subunit, Chain A, domain 4"/>
    <property type="match status" value="1"/>
</dbReference>
<dbReference type="AlphaFoldDB" id="A0A9W6WEA5"/>
<dbReference type="InterPro" id="IPR036940">
    <property type="entry name" value="PI3/4_kinase_cat_sf"/>
</dbReference>
<dbReference type="CDD" id="cd05168">
    <property type="entry name" value="PI4Kc_III_beta"/>
    <property type="match status" value="1"/>
</dbReference>
<proteinExistence type="inferred from homology"/>
<dbReference type="GO" id="GO:0044182">
    <property type="term" value="P:filamentous growth of a population of unicellular organisms"/>
    <property type="evidence" value="ECO:0007669"/>
    <property type="project" value="UniProtKB-ARBA"/>
</dbReference>
<dbReference type="GO" id="GO:0044011">
    <property type="term" value="P:single-species biofilm formation on inanimate substrate"/>
    <property type="evidence" value="ECO:0007669"/>
    <property type="project" value="UniProtKB-ARBA"/>
</dbReference>
<dbReference type="SUPFAM" id="SSF48371">
    <property type="entry name" value="ARM repeat"/>
    <property type="match status" value="1"/>
</dbReference>
<dbReference type="FunFam" id="3.30.1010.10:FF:000021">
    <property type="entry name" value="Phosphatidylinositol 4-kinase"/>
    <property type="match status" value="1"/>
</dbReference>
<dbReference type="FunFam" id="1.10.1070.11:FF:000016">
    <property type="entry name" value="PIK1p Phosphatidylinositol 4-kinase"/>
    <property type="match status" value="1"/>
</dbReference>